<keyword evidence="7" id="KW-1185">Reference proteome</keyword>
<dbReference type="PRINTS" id="PR00455">
    <property type="entry name" value="HTHTETR"/>
</dbReference>
<evidence type="ECO:0000313" key="7">
    <source>
        <dbReference type="Proteomes" id="UP000198280"/>
    </source>
</evidence>
<dbReference type="Pfam" id="PF21943">
    <property type="entry name" value="TetR_C_46"/>
    <property type="match status" value="1"/>
</dbReference>
<dbReference type="Pfam" id="PF00440">
    <property type="entry name" value="TetR_N"/>
    <property type="match status" value="1"/>
</dbReference>
<dbReference type="Gene3D" id="1.10.357.10">
    <property type="entry name" value="Tetracycline Repressor, domain 2"/>
    <property type="match status" value="1"/>
</dbReference>
<dbReference type="GO" id="GO:0003700">
    <property type="term" value="F:DNA-binding transcription factor activity"/>
    <property type="evidence" value="ECO:0007669"/>
    <property type="project" value="TreeGrafter"/>
</dbReference>
<dbReference type="EMBL" id="FZOF01000015">
    <property type="protein sequence ID" value="SNT14878.1"/>
    <property type="molecule type" value="Genomic_DNA"/>
</dbReference>
<dbReference type="GO" id="GO:0045892">
    <property type="term" value="P:negative regulation of DNA-templated transcription"/>
    <property type="evidence" value="ECO:0007669"/>
    <property type="project" value="UniProtKB-ARBA"/>
</dbReference>
<evidence type="ECO:0000256" key="3">
    <source>
        <dbReference type="ARBA" id="ARBA00023163"/>
    </source>
</evidence>
<dbReference type="InterPro" id="IPR054129">
    <property type="entry name" value="DesT_TetR_C"/>
</dbReference>
<keyword evidence="2 4" id="KW-0238">DNA-binding</keyword>
<dbReference type="PROSITE" id="PS50977">
    <property type="entry name" value="HTH_TETR_2"/>
    <property type="match status" value="1"/>
</dbReference>
<dbReference type="AlphaFoldDB" id="A0A239KAT1"/>
<dbReference type="SUPFAM" id="SSF46689">
    <property type="entry name" value="Homeodomain-like"/>
    <property type="match status" value="1"/>
</dbReference>
<organism evidence="6 7">
    <name type="scientific">Actinacidiphila glaucinigra</name>
    <dbReference type="NCBI Taxonomy" id="235986"/>
    <lineage>
        <taxon>Bacteria</taxon>
        <taxon>Bacillati</taxon>
        <taxon>Actinomycetota</taxon>
        <taxon>Actinomycetes</taxon>
        <taxon>Kitasatosporales</taxon>
        <taxon>Streptomycetaceae</taxon>
        <taxon>Actinacidiphila</taxon>
    </lineage>
</organism>
<gene>
    <name evidence="6" type="ORF">SAMN05216252_11572</name>
</gene>
<dbReference type="GO" id="GO:0000976">
    <property type="term" value="F:transcription cis-regulatory region binding"/>
    <property type="evidence" value="ECO:0007669"/>
    <property type="project" value="TreeGrafter"/>
</dbReference>
<dbReference type="PANTHER" id="PTHR30055:SF158">
    <property type="entry name" value="POSSIBLE TRANSCRIPTIONAL REGULATORY PROTEIN (PROBABLY TETR-FAMILY)"/>
    <property type="match status" value="1"/>
</dbReference>
<evidence type="ECO:0000256" key="2">
    <source>
        <dbReference type="ARBA" id="ARBA00023125"/>
    </source>
</evidence>
<dbReference type="InterPro" id="IPR009057">
    <property type="entry name" value="Homeodomain-like_sf"/>
</dbReference>
<dbReference type="FunFam" id="1.10.10.60:FF:000141">
    <property type="entry name" value="TetR family transcriptional regulator"/>
    <property type="match status" value="1"/>
</dbReference>
<proteinExistence type="predicted"/>
<dbReference type="InterPro" id="IPR050109">
    <property type="entry name" value="HTH-type_TetR-like_transc_reg"/>
</dbReference>
<evidence type="ECO:0000256" key="4">
    <source>
        <dbReference type="PROSITE-ProRule" id="PRU00335"/>
    </source>
</evidence>
<keyword evidence="3" id="KW-0804">Transcription</keyword>
<sequence length="215" mass="22767">MTRRRVPKEVRERQMLDAAVATFGRLGYRAASMDGIAERAGVSKPLLYLYLNSKEELFTACIRREAAALAAAVTGAVDAGESPERQLWGGLLGFFTHTADHPDGWAVLYRQARTTGRPFAAEVDVLREGLVEYVAGLFAAAARDAGCDAALVGREVTALAHALVGAAESLADWAGGAPPASGERPEPKDTAATLMDFAWPGLEALLARARTPGTT</sequence>
<evidence type="ECO:0000256" key="1">
    <source>
        <dbReference type="ARBA" id="ARBA00023015"/>
    </source>
</evidence>
<dbReference type="Proteomes" id="UP000198280">
    <property type="component" value="Unassembled WGS sequence"/>
</dbReference>
<reference evidence="6 7" key="1">
    <citation type="submission" date="2017-06" db="EMBL/GenBank/DDBJ databases">
        <authorList>
            <person name="Kim H.J."/>
            <person name="Triplett B.A."/>
        </authorList>
    </citation>
    <scope>NUCLEOTIDE SEQUENCE [LARGE SCALE GENOMIC DNA]</scope>
    <source>
        <strain evidence="6 7">CGMCC 4.1858</strain>
    </source>
</reference>
<name>A0A239KAT1_9ACTN</name>
<dbReference type="PANTHER" id="PTHR30055">
    <property type="entry name" value="HTH-TYPE TRANSCRIPTIONAL REGULATOR RUTR"/>
    <property type="match status" value="1"/>
</dbReference>
<keyword evidence="1" id="KW-0805">Transcription regulation</keyword>
<evidence type="ECO:0000313" key="6">
    <source>
        <dbReference type="EMBL" id="SNT14878.1"/>
    </source>
</evidence>
<dbReference type="InterPro" id="IPR001647">
    <property type="entry name" value="HTH_TetR"/>
</dbReference>
<protein>
    <submittedName>
        <fullName evidence="6">Transcriptional regulator, TetR family</fullName>
    </submittedName>
</protein>
<feature type="DNA-binding region" description="H-T-H motif" evidence="4">
    <location>
        <begin position="32"/>
        <end position="51"/>
    </location>
</feature>
<feature type="domain" description="HTH tetR-type" evidence="5">
    <location>
        <begin position="9"/>
        <end position="69"/>
    </location>
</feature>
<evidence type="ECO:0000259" key="5">
    <source>
        <dbReference type="PROSITE" id="PS50977"/>
    </source>
</evidence>
<accession>A0A239KAT1</accession>